<organism evidence="1 2">
    <name type="scientific">Schistosoma mattheei</name>
    <dbReference type="NCBI Taxonomy" id="31246"/>
    <lineage>
        <taxon>Eukaryota</taxon>
        <taxon>Metazoa</taxon>
        <taxon>Spiralia</taxon>
        <taxon>Lophotrochozoa</taxon>
        <taxon>Platyhelminthes</taxon>
        <taxon>Trematoda</taxon>
        <taxon>Digenea</taxon>
        <taxon>Strigeidida</taxon>
        <taxon>Schistosomatoidea</taxon>
        <taxon>Schistosomatidae</taxon>
        <taxon>Schistosoma</taxon>
    </lineage>
</organism>
<reference evidence="1 2" key="1">
    <citation type="submission" date="2018-11" db="EMBL/GenBank/DDBJ databases">
        <authorList>
            <consortium name="Pathogen Informatics"/>
        </authorList>
    </citation>
    <scope>NUCLEOTIDE SEQUENCE [LARGE SCALE GENOMIC DNA]</scope>
    <source>
        <strain>Denwood</strain>
        <strain evidence="2">Zambia</strain>
    </source>
</reference>
<evidence type="ECO:0000313" key="1">
    <source>
        <dbReference type="EMBL" id="VDP64921.1"/>
    </source>
</evidence>
<proteinExistence type="predicted"/>
<dbReference type="AlphaFoldDB" id="A0A183PI97"/>
<protein>
    <submittedName>
        <fullName evidence="1">Uncharacterized protein</fullName>
    </submittedName>
</protein>
<gene>
    <name evidence="1" type="ORF">SMTD_LOCUS14082</name>
</gene>
<name>A0A183PI97_9TREM</name>
<accession>A0A183PI97</accession>
<sequence length="79" mass="8906">MVVEGSQQKTLDLVFMLFDTHQKGVSVILRELMLPDIFDSVSSNFTVRDVTTELSRQRLTSHQGTPVPSRLQVNLADEC</sequence>
<dbReference type="Proteomes" id="UP000269396">
    <property type="component" value="Unassembled WGS sequence"/>
</dbReference>
<keyword evidence="2" id="KW-1185">Reference proteome</keyword>
<evidence type="ECO:0000313" key="2">
    <source>
        <dbReference type="Proteomes" id="UP000269396"/>
    </source>
</evidence>
<dbReference type="EMBL" id="UZAL01034240">
    <property type="protein sequence ID" value="VDP64921.1"/>
    <property type="molecule type" value="Genomic_DNA"/>
</dbReference>